<feature type="transmembrane region" description="Helical" evidence="1">
    <location>
        <begin position="12"/>
        <end position="32"/>
    </location>
</feature>
<dbReference type="Proteomes" id="UP000185895">
    <property type="component" value="Unassembled WGS sequence"/>
</dbReference>
<dbReference type="EMBL" id="MKKK01000033">
    <property type="protein sequence ID" value="OEY94555.1"/>
    <property type="molecule type" value="Genomic_DNA"/>
</dbReference>
<sequence>MSLEISTESVGLIILIMAVVTLLTRWGGVFIMSFVPINDHIQRFITAMSGSVLVAILAPIAVQGDFGARCAMLSTAIAALVFKKPLLAITIGIITAAFFRQLYG</sequence>
<keyword evidence="1" id="KW-1133">Transmembrane helix</keyword>
<gene>
    <name evidence="2" type="ORF">BJI46_13555</name>
</gene>
<dbReference type="OrthoDB" id="9156894at2"/>
<protein>
    <submittedName>
        <fullName evidence="2">Branched-chain amino acid transporter</fullName>
    </submittedName>
</protein>
<dbReference type="Pfam" id="PF05437">
    <property type="entry name" value="AzlD"/>
    <property type="match status" value="1"/>
</dbReference>
<dbReference type="RefSeq" id="WP_070070160.1">
    <property type="nucleotide sequence ID" value="NZ_MKKK01000033.1"/>
</dbReference>
<feature type="transmembrane region" description="Helical" evidence="1">
    <location>
        <begin position="44"/>
        <end position="64"/>
    </location>
</feature>
<dbReference type="AlphaFoldDB" id="A0A1E7R5J0"/>
<feature type="transmembrane region" description="Helical" evidence="1">
    <location>
        <begin position="76"/>
        <end position="99"/>
    </location>
</feature>
<accession>A0A1E7R5J0</accession>
<organism evidence="2 3">
    <name type="scientific">Acinetobacter qingfengensis</name>
    <dbReference type="NCBI Taxonomy" id="1262585"/>
    <lineage>
        <taxon>Bacteria</taxon>
        <taxon>Pseudomonadati</taxon>
        <taxon>Pseudomonadota</taxon>
        <taxon>Gammaproteobacteria</taxon>
        <taxon>Moraxellales</taxon>
        <taxon>Moraxellaceae</taxon>
        <taxon>Acinetobacter</taxon>
    </lineage>
</organism>
<name>A0A1E7R5J0_9GAMM</name>
<evidence type="ECO:0000313" key="2">
    <source>
        <dbReference type="EMBL" id="OEY94555.1"/>
    </source>
</evidence>
<keyword evidence="1" id="KW-0812">Transmembrane</keyword>
<evidence type="ECO:0000256" key="1">
    <source>
        <dbReference type="SAM" id="Phobius"/>
    </source>
</evidence>
<reference evidence="2 3" key="1">
    <citation type="submission" date="2016-09" db="EMBL/GenBank/DDBJ databases">
        <authorList>
            <person name="Capua I."/>
            <person name="De Benedictis P."/>
            <person name="Joannis T."/>
            <person name="Lombin L.H."/>
            <person name="Cattoli G."/>
        </authorList>
    </citation>
    <scope>NUCLEOTIDE SEQUENCE [LARGE SCALE GENOMIC DNA]</scope>
    <source>
        <strain evidence="2 3">ANC 4671</strain>
    </source>
</reference>
<dbReference type="InterPro" id="IPR008407">
    <property type="entry name" value="Brnchd-chn_aa_trnsp_AzlD"/>
</dbReference>
<proteinExistence type="predicted"/>
<keyword evidence="3" id="KW-1185">Reference proteome</keyword>
<evidence type="ECO:0000313" key="3">
    <source>
        <dbReference type="Proteomes" id="UP000185895"/>
    </source>
</evidence>
<comment type="caution">
    <text evidence="2">The sequence shown here is derived from an EMBL/GenBank/DDBJ whole genome shotgun (WGS) entry which is preliminary data.</text>
</comment>
<keyword evidence="1" id="KW-0472">Membrane</keyword>
<dbReference type="STRING" id="1262585.BJI46_13555"/>